<feature type="region of interest" description="Disordered" evidence="1">
    <location>
        <begin position="1"/>
        <end position="51"/>
    </location>
</feature>
<dbReference type="AlphaFoldDB" id="A0A848DIX0"/>
<proteinExistence type="predicted"/>
<name>A0A848DIX0_9PSEU</name>
<evidence type="ECO:0000313" key="3">
    <source>
        <dbReference type="EMBL" id="NMH92638.1"/>
    </source>
</evidence>
<evidence type="ECO:0000256" key="1">
    <source>
        <dbReference type="SAM" id="MobiDB-lite"/>
    </source>
</evidence>
<dbReference type="Proteomes" id="UP000586918">
    <property type="component" value="Unassembled WGS sequence"/>
</dbReference>
<keyword evidence="4" id="KW-1185">Reference proteome</keyword>
<dbReference type="RefSeq" id="WP_169413348.1">
    <property type="nucleotide sequence ID" value="NZ_JAAXKZ010000044.1"/>
</dbReference>
<comment type="caution">
    <text evidence="3">The sequence shown here is derived from an EMBL/GenBank/DDBJ whole genome shotgun (WGS) entry which is preliminary data.</text>
</comment>
<keyword evidence="2" id="KW-0812">Transmembrane</keyword>
<keyword evidence="2" id="KW-0472">Membrane</keyword>
<accession>A0A848DIX0</accession>
<protein>
    <submittedName>
        <fullName evidence="3">Uncharacterized protein</fullName>
    </submittedName>
</protein>
<feature type="compositionally biased region" description="Pro residues" evidence="1">
    <location>
        <begin position="24"/>
        <end position="38"/>
    </location>
</feature>
<sequence>MDESEQRLSEALRARATQAGRPGGAPPPYAPAPAPRPVSPGGRTGAARPAPPLAQAGRALVVAFLAGAVLGCALALLSVLVPGLLPPLG</sequence>
<dbReference type="EMBL" id="JAAXKZ010000044">
    <property type="protein sequence ID" value="NMH92638.1"/>
    <property type="molecule type" value="Genomic_DNA"/>
</dbReference>
<feature type="transmembrane region" description="Helical" evidence="2">
    <location>
        <begin position="59"/>
        <end position="85"/>
    </location>
</feature>
<evidence type="ECO:0000313" key="4">
    <source>
        <dbReference type="Proteomes" id="UP000586918"/>
    </source>
</evidence>
<gene>
    <name evidence="3" type="ORF">HF519_13875</name>
</gene>
<evidence type="ECO:0000256" key="2">
    <source>
        <dbReference type="SAM" id="Phobius"/>
    </source>
</evidence>
<organism evidence="3 4">
    <name type="scientific">Pseudonocardia bannensis</name>
    <dbReference type="NCBI Taxonomy" id="630973"/>
    <lineage>
        <taxon>Bacteria</taxon>
        <taxon>Bacillati</taxon>
        <taxon>Actinomycetota</taxon>
        <taxon>Actinomycetes</taxon>
        <taxon>Pseudonocardiales</taxon>
        <taxon>Pseudonocardiaceae</taxon>
        <taxon>Pseudonocardia</taxon>
    </lineage>
</organism>
<reference evidence="3 4" key="1">
    <citation type="submission" date="2020-04" db="EMBL/GenBank/DDBJ databases">
        <authorList>
            <person name="Klaysubun C."/>
            <person name="Duangmal K."/>
            <person name="Lipun K."/>
        </authorList>
    </citation>
    <scope>NUCLEOTIDE SEQUENCE [LARGE SCALE GENOMIC DNA]</scope>
    <source>
        <strain evidence="3 4">DSM 45300</strain>
    </source>
</reference>
<keyword evidence="2" id="KW-1133">Transmembrane helix</keyword>
<feature type="compositionally biased region" description="Basic and acidic residues" evidence="1">
    <location>
        <begin position="1"/>
        <end position="13"/>
    </location>
</feature>